<dbReference type="Pfam" id="PF00407">
    <property type="entry name" value="Bet_v_1"/>
    <property type="match status" value="1"/>
</dbReference>
<dbReference type="OMA" id="GYVKHRI"/>
<organism evidence="2 3">
    <name type="scientific">Daucus carota subsp. sativus</name>
    <name type="common">Carrot</name>
    <dbReference type="NCBI Taxonomy" id="79200"/>
    <lineage>
        <taxon>Eukaryota</taxon>
        <taxon>Viridiplantae</taxon>
        <taxon>Streptophyta</taxon>
        <taxon>Embryophyta</taxon>
        <taxon>Tracheophyta</taxon>
        <taxon>Spermatophyta</taxon>
        <taxon>Magnoliopsida</taxon>
        <taxon>eudicotyledons</taxon>
        <taxon>Gunneridae</taxon>
        <taxon>Pentapetalae</taxon>
        <taxon>asterids</taxon>
        <taxon>campanulids</taxon>
        <taxon>Apiales</taxon>
        <taxon>Apiaceae</taxon>
        <taxon>Apioideae</taxon>
        <taxon>Scandiceae</taxon>
        <taxon>Daucinae</taxon>
        <taxon>Daucus</taxon>
        <taxon>Daucus sect. Daucus</taxon>
    </lineage>
</organism>
<evidence type="ECO:0000313" key="2">
    <source>
        <dbReference type="EMBL" id="WOH07327.1"/>
    </source>
</evidence>
<dbReference type="GO" id="GO:0005634">
    <property type="term" value="C:nucleus"/>
    <property type="evidence" value="ECO:0007669"/>
    <property type="project" value="TreeGrafter"/>
</dbReference>
<dbReference type="FunFam" id="3.30.530.20:FF:000007">
    <property type="entry name" value="Major pollen allergen Bet v 1-A"/>
    <property type="match status" value="1"/>
</dbReference>
<reference evidence="2" key="1">
    <citation type="journal article" date="2016" name="Nat. Genet.">
        <title>A high-quality carrot genome assembly provides new insights into carotenoid accumulation and asterid genome evolution.</title>
        <authorList>
            <person name="Iorizzo M."/>
            <person name="Ellison S."/>
            <person name="Senalik D."/>
            <person name="Zeng P."/>
            <person name="Satapoomin P."/>
            <person name="Huang J."/>
            <person name="Bowman M."/>
            <person name="Iovene M."/>
            <person name="Sanseverino W."/>
            <person name="Cavagnaro P."/>
            <person name="Yildiz M."/>
            <person name="Macko-Podgorni A."/>
            <person name="Moranska E."/>
            <person name="Grzebelus E."/>
            <person name="Grzebelus D."/>
            <person name="Ashrafi H."/>
            <person name="Zheng Z."/>
            <person name="Cheng S."/>
            <person name="Spooner D."/>
            <person name="Van Deynze A."/>
            <person name="Simon P."/>
        </authorList>
    </citation>
    <scope>NUCLEOTIDE SEQUENCE</scope>
    <source>
        <tissue evidence="2">Leaf</tissue>
    </source>
</reference>
<dbReference type="GO" id="GO:0010427">
    <property type="term" value="F:abscisic acid binding"/>
    <property type="evidence" value="ECO:0007669"/>
    <property type="project" value="InterPro"/>
</dbReference>
<dbReference type="GO" id="GO:0004864">
    <property type="term" value="F:protein phosphatase inhibitor activity"/>
    <property type="evidence" value="ECO:0007669"/>
    <property type="project" value="InterPro"/>
</dbReference>
<dbReference type="InterPro" id="IPR023393">
    <property type="entry name" value="START-like_dom_sf"/>
</dbReference>
<dbReference type="AlphaFoldDB" id="A0A161WPH7"/>
<dbReference type="GO" id="GO:0005737">
    <property type="term" value="C:cytoplasm"/>
    <property type="evidence" value="ECO:0007669"/>
    <property type="project" value="TreeGrafter"/>
</dbReference>
<dbReference type="CDD" id="cd07816">
    <property type="entry name" value="Bet_v1-like"/>
    <property type="match status" value="1"/>
</dbReference>
<evidence type="ECO:0000256" key="1">
    <source>
        <dbReference type="ARBA" id="ARBA00009744"/>
    </source>
</evidence>
<gene>
    <name evidence="2" type="ORF">DCAR_0726757</name>
</gene>
<sequence>MGLQKHEQEITSSLSAEKIFNGLIVDVDTIFPKAAPGAYKNVEIKGDGGVGTIKHITLPDGSPITTMTLRTDALDKEACTVEYSIIDGDVLLGFIDKVETHLVVVQNADGGSTTKTTTIFHTKGDAVVPEENIKYSEEQNISVFKAVEAYLIAN</sequence>
<dbReference type="EMBL" id="CP093349">
    <property type="protein sequence ID" value="WOH07327.1"/>
    <property type="molecule type" value="Genomic_DNA"/>
</dbReference>
<proteinExistence type="inferred from homology"/>
<dbReference type="PANTHER" id="PTHR31213:SF55">
    <property type="entry name" value="STRESS-INDUCED PROTEIN SAM22"/>
    <property type="match status" value="1"/>
</dbReference>
<accession>A0A161WPH7</accession>
<comment type="similarity">
    <text evidence="1">Belongs to the BetVI family.</text>
</comment>
<dbReference type="Gene3D" id="3.30.530.20">
    <property type="match status" value="1"/>
</dbReference>
<dbReference type="PRINTS" id="PR00634">
    <property type="entry name" value="BETALLERGEN"/>
</dbReference>
<dbReference type="KEGG" id="dcr:108196862"/>
<reference evidence="2" key="2">
    <citation type="submission" date="2022-03" db="EMBL/GenBank/DDBJ databases">
        <title>Draft title - Genomic analysis of global carrot germplasm unveils the trajectory of domestication and the origin of high carotenoid orange carrot.</title>
        <authorList>
            <person name="Iorizzo M."/>
            <person name="Ellison S."/>
            <person name="Senalik D."/>
            <person name="Macko-Podgorni A."/>
            <person name="Grzebelus D."/>
            <person name="Bostan H."/>
            <person name="Rolling W."/>
            <person name="Curaba J."/>
            <person name="Simon P."/>
        </authorList>
    </citation>
    <scope>NUCLEOTIDE SEQUENCE</scope>
    <source>
        <tissue evidence="2">Leaf</tissue>
    </source>
</reference>
<dbReference type="InterPro" id="IPR050279">
    <property type="entry name" value="Plant_def-hormone_signal"/>
</dbReference>
<dbReference type="GO" id="GO:0006952">
    <property type="term" value="P:defense response"/>
    <property type="evidence" value="ECO:0007669"/>
    <property type="project" value="InterPro"/>
</dbReference>
<dbReference type="InterPro" id="IPR024949">
    <property type="entry name" value="Bet_v_I_allergen"/>
</dbReference>
<evidence type="ECO:0000313" key="3">
    <source>
        <dbReference type="Proteomes" id="UP000077755"/>
    </source>
</evidence>
<dbReference type="GO" id="GO:0038023">
    <property type="term" value="F:signaling receptor activity"/>
    <property type="evidence" value="ECO:0007669"/>
    <property type="project" value="InterPro"/>
</dbReference>
<dbReference type="PANTHER" id="PTHR31213">
    <property type="entry name" value="OS08G0374000 PROTEIN-RELATED"/>
    <property type="match status" value="1"/>
</dbReference>
<dbReference type="Gramene" id="KZM86187">
    <property type="protein sequence ID" value="KZM86187"/>
    <property type="gene ID" value="DCAR_023321"/>
</dbReference>
<keyword evidence="3" id="KW-1185">Reference proteome</keyword>
<dbReference type="SUPFAM" id="SSF55961">
    <property type="entry name" value="Bet v1-like"/>
    <property type="match status" value="1"/>
</dbReference>
<dbReference type="Proteomes" id="UP000077755">
    <property type="component" value="Chromosome 7"/>
</dbReference>
<dbReference type="InterPro" id="IPR000916">
    <property type="entry name" value="Bet_v_I/MLP"/>
</dbReference>
<protein>
    <submittedName>
        <fullName evidence="2">Uncharacterized protein</fullName>
    </submittedName>
</protein>
<dbReference type="GO" id="GO:0009738">
    <property type="term" value="P:abscisic acid-activated signaling pathway"/>
    <property type="evidence" value="ECO:0007669"/>
    <property type="project" value="InterPro"/>
</dbReference>
<name>A0A161WPH7_DAUCS</name>